<name>A0A9P0H2B5_NEZVI</name>
<feature type="region of interest" description="Disordered" evidence="1">
    <location>
        <begin position="381"/>
        <end position="401"/>
    </location>
</feature>
<accession>A0A9P0H2B5</accession>
<gene>
    <name evidence="2" type="ORF">NEZAVI_LOCUS3329</name>
</gene>
<dbReference type="PANTHER" id="PTHR47326:SF1">
    <property type="entry name" value="HTH PSQ-TYPE DOMAIN-CONTAINING PROTEIN"/>
    <property type="match status" value="1"/>
</dbReference>
<organism evidence="2 3">
    <name type="scientific">Nezara viridula</name>
    <name type="common">Southern green stink bug</name>
    <name type="synonym">Cimex viridulus</name>
    <dbReference type="NCBI Taxonomy" id="85310"/>
    <lineage>
        <taxon>Eukaryota</taxon>
        <taxon>Metazoa</taxon>
        <taxon>Ecdysozoa</taxon>
        <taxon>Arthropoda</taxon>
        <taxon>Hexapoda</taxon>
        <taxon>Insecta</taxon>
        <taxon>Pterygota</taxon>
        <taxon>Neoptera</taxon>
        <taxon>Paraneoptera</taxon>
        <taxon>Hemiptera</taxon>
        <taxon>Heteroptera</taxon>
        <taxon>Panheteroptera</taxon>
        <taxon>Pentatomomorpha</taxon>
        <taxon>Pentatomoidea</taxon>
        <taxon>Pentatomidae</taxon>
        <taxon>Pentatominae</taxon>
        <taxon>Nezara</taxon>
    </lineage>
</organism>
<proteinExistence type="predicted"/>
<evidence type="ECO:0000256" key="1">
    <source>
        <dbReference type="SAM" id="MobiDB-lite"/>
    </source>
</evidence>
<dbReference type="Proteomes" id="UP001152798">
    <property type="component" value="Chromosome 2"/>
</dbReference>
<protein>
    <submittedName>
        <fullName evidence="2">Uncharacterized protein</fullName>
    </submittedName>
</protein>
<dbReference type="OrthoDB" id="6625515at2759"/>
<keyword evidence="3" id="KW-1185">Reference proteome</keyword>
<dbReference type="EMBL" id="OV725078">
    <property type="protein sequence ID" value="CAH1392521.1"/>
    <property type="molecule type" value="Genomic_DNA"/>
</dbReference>
<sequence length="508" mass="57607">MFPLPAYGEHYANNNCIHFMSRLGKNCYHKLRNFSQCLNRQCTRDPNFLNCTLVTGESCFTRNEILNFRNTHTWAEENPHTIAVVHYQHTFSLNVWCDLSDNIMGPFFLPPRLSALRFPVRQVSSINRVLRNLAAQKEQQQAANAAAQPESVYDKLRMFNGQAAAAGWAWYPAAAPGPHLPLAQPPPIHLAPDKADFKKILALGTRKGPILMKVILYTKQGWPTEVDPEFQPFSSSREELFVEKDILLWGYRVVVPELLRQQVLEELHASHLGVVKLKSLARSYAISCHLESQQTDGIDKNNIDAAELNTNAADYEAIAADKQKWRRPQDVQGLRCQEAKKKENINRTQKQHIFPQQCKYAPRAREMVDLKRLERMARKLGPLGSGGIDEPRRKKQRPAVPPAMAIAGRWRPRELGPHSNSFLSLLHPSPLVLSPLRIPSFTTSVQAQSNLLLSTFAYCHGRGPMVQSWERPVGPLNREQVAHPYYFLLSSSSYKTISLSFPPLSLQV</sequence>
<evidence type="ECO:0000313" key="2">
    <source>
        <dbReference type="EMBL" id="CAH1392521.1"/>
    </source>
</evidence>
<dbReference type="AlphaFoldDB" id="A0A9P0H2B5"/>
<reference evidence="2" key="1">
    <citation type="submission" date="2022-01" db="EMBL/GenBank/DDBJ databases">
        <authorList>
            <person name="King R."/>
        </authorList>
    </citation>
    <scope>NUCLEOTIDE SEQUENCE</scope>
</reference>
<evidence type="ECO:0000313" key="3">
    <source>
        <dbReference type="Proteomes" id="UP001152798"/>
    </source>
</evidence>
<dbReference type="PANTHER" id="PTHR47326">
    <property type="entry name" value="TRANSPOSABLE ELEMENT TC3 TRANSPOSASE-LIKE PROTEIN"/>
    <property type="match status" value="1"/>
</dbReference>